<keyword evidence="1" id="KW-0929">Antimicrobial</keyword>
<dbReference type="InterPro" id="IPR036779">
    <property type="entry name" value="LysM_dom_sf"/>
</dbReference>
<name>A0A2H3KNI2_9FLAO</name>
<sequence>MIKKIAFFGLVILAMGCKSSKNYAPNSTNLNNRNKKVQAVTAIPKTLDDGTIEMRSDAEVLEATTRVKVTTEMILNYIKTYKNVAQDDMKKFGIPASITLAQAILESGAGTGPLSVKANNHFGIKCHAEWTGASILYNDDSPNECFRKYENPSQSFDDHSQFLSKRDRYAGLFLLEKNDYTAWAKGLKQAGYATDVKYPEKLISIIEKYKLYQYDEAVLGIKTPINPKPTEIPKTNNPINNPQETVVNKTFHTVQPKETFYSIAKKYHLTVAQLQQINNITDGKLNIGMTLNVDPSQKSAVQAPSTTPKDTTTTVAPKESIATTTPMEVVKDSIPTVVNPNEVAVHEPVAKTIWYKVQPKDTFYGIAKKHNMSVAQLQQINNITDVKLSIGMSLKVATDIQTAVLPKPENPTAVKSNTELPTNDVKPDVVYYVVQPKDTMYSIAKKFNLTIEKLQEINQITDGKLSVGFKLKVK</sequence>
<dbReference type="RefSeq" id="WP_097554764.1">
    <property type="nucleotide sequence ID" value="NZ_PCMW01000089.1"/>
</dbReference>
<dbReference type="GO" id="GO:0031640">
    <property type="term" value="P:killing of cells of another organism"/>
    <property type="evidence" value="ECO:0007669"/>
    <property type="project" value="UniProtKB-KW"/>
</dbReference>
<dbReference type="Gene3D" id="1.10.530.10">
    <property type="match status" value="1"/>
</dbReference>
<dbReference type="SMART" id="SM00257">
    <property type="entry name" value="LysM"/>
    <property type="match status" value="3"/>
</dbReference>
<dbReference type="PANTHER" id="PTHR33308">
    <property type="entry name" value="PEPTIDOGLYCAN HYDROLASE FLGJ"/>
    <property type="match status" value="1"/>
</dbReference>
<evidence type="ECO:0000256" key="3">
    <source>
        <dbReference type="ARBA" id="ARBA00022801"/>
    </source>
</evidence>
<evidence type="ECO:0000256" key="1">
    <source>
        <dbReference type="ARBA" id="ARBA00022529"/>
    </source>
</evidence>
<dbReference type="Proteomes" id="UP000220828">
    <property type="component" value="Unassembled WGS sequence"/>
</dbReference>
<dbReference type="SMART" id="SM00047">
    <property type="entry name" value="LYZ2"/>
    <property type="match status" value="1"/>
</dbReference>
<evidence type="ECO:0000313" key="6">
    <source>
        <dbReference type="EMBL" id="PDS22479.1"/>
    </source>
</evidence>
<dbReference type="InterPro" id="IPR018392">
    <property type="entry name" value="LysM"/>
</dbReference>
<dbReference type="GO" id="GO:0004040">
    <property type="term" value="F:amidase activity"/>
    <property type="evidence" value="ECO:0007669"/>
    <property type="project" value="InterPro"/>
</dbReference>
<dbReference type="Pfam" id="PF01476">
    <property type="entry name" value="LysM"/>
    <property type="match status" value="3"/>
</dbReference>
<evidence type="ECO:0000256" key="2">
    <source>
        <dbReference type="ARBA" id="ARBA00022638"/>
    </source>
</evidence>
<comment type="caution">
    <text evidence="6">The sequence shown here is derived from an EMBL/GenBank/DDBJ whole genome shotgun (WGS) entry which is preliminary data.</text>
</comment>
<dbReference type="OrthoDB" id="977752at2"/>
<dbReference type="PROSITE" id="PS51257">
    <property type="entry name" value="PROKAR_LIPOPROTEIN"/>
    <property type="match status" value="1"/>
</dbReference>
<dbReference type="CDD" id="cd00118">
    <property type="entry name" value="LysM"/>
    <property type="match status" value="3"/>
</dbReference>
<organism evidence="6 7">
    <name type="scientific">Flavobacterium branchiophilum</name>
    <dbReference type="NCBI Taxonomy" id="55197"/>
    <lineage>
        <taxon>Bacteria</taxon>
        <taxon>Pseudomonadati</taxon>
        <taxon>Bacteroidota</taxon>
        <taxon>Flavobacteriia</taxon>
        <taxon>Flavobacteriales</taxon>
        <taxon>Flavobacteriaceae</taxon>
        <taxon>Flavobacterium</taxon>
    </lineage>
</organism>
<dbReference type="PANTHER" id="PTHR33308:SF9">
    <property type="entry name" value="PEPTIDOGLYCAN HYDROLASE FLGJ"/>
    <property type="match status" value="1"/>
</dbReference>
<reference evidence="6 7" key="1">
    <citation type="submission" date="2017-09" db="EMBL/GenBank/DDBJ databases">
        <title>Whole genomes of Flavobacteriaceae.</title>
        <authorList>
            <person name="Stine C."/>
            <person name="Li C."/>
            <person name="Tadesse D."/>
        </authorList>
    </citation>
    <scope>NUCLEOTIDE SEQUENCE [LARGE SCALE GENOMIC DNA]</scope>
    <source>
        <strain evidence="6 7">ATCC 35036</strain>
    </source>
</reference>
<dbReference type="InterPro" id="IPR002901">
    <property type="entry name" value="MGlyc_endo_b_GlcNAc-like_dom"/>
</dbReference>
<evidence type="ECO:0000259" key="5">
    <source>
        <dbReference type="PROSITE" id="PS51782"/>
    </source>
</evidence>
<dbReference type="Gene3D" id="3.10.350.10">
    <property type="entry name" value="LysM domain"/>
    <property type="match status" value="3"/>
</dbReference>
<feature type="domain" description="LysM" evidence="5">
    <location>
        <begin position="430"/>
        <end position="473"/>
    </location>
</feature>
<dbReference type="InterPro" id="IPR051056">
    <property type="entry name" value="Glycosyl_Hydrolase_73"/>
</dbReference>
<dbReference type="EMBL" id="PCMW01000089">
    <property type="protein sequence ID" value="PDS22479.1"/>
    <property type="molecule type" value="Genomic_DNA"/>
</dbReference>
<feature type="domain" description="LysM" evidence="5">
    <location>
        <begin position="250"/>
        <end position="293"/>
    </location>
</feature>
<evidence type="ECO:0000256" key="4">
    <source>
        <dbReference type="ARBA" id="ARBA00032108"/>
    </source>
</evidence>
<evidence type="ECO:0000313" key="7">
    <source>
        <dbReference type="Proteomes" id="UP000220828"/>
    </source>
</evidence>
<feature type="domain" description="LysM" evidence="5">
    <location>
        <begin position="353"/>
        <end position="396"/>
    </location>
</feature>
<dbReference type="PROSITE" id="PS51782">
    <property type="entry name" value="LYSM"/>
    <property type="match status" value="3"/>
</dbReference>
<gene>
    <name evidence="6" type="ORF">B0A77_13415</name>
</gene>
<dbReference type="AlphaFoldDB" id="A0A2H3KNI2"/>
<keyword evidence="2" id="KW-0081">Bacteriolytic enzyme</keyword>
<dbReference type="Pfam" id="PF01832">
    <property type="entry name" value="Glucosaminidase"/>
    <property type="match status" value="1"/>
</dbReference>
<dbReference type="GO" id="GO:0042742">
    <property type="term" value="P:defense response to bacterium"/>
    <property type="evidence" value="ECO:0007669"/>
    <property type="project" value="UniProtKB-KW"/>
</dbReference>
<keyword evidence="3" id="KW-0378">Hydrolase</keyword>
<accession>A0A2H3KNI2</accession>
<proteinExistence type="predicted"/>
<dbReference type="SUPFAM" id="SSF54106">
    <property type="entry name" value="LysM domain"/>
    <property type="match status" value="3"/>
</dbReference>
<protein>
    <recommendedName>
        <fullName evidence="4">Peptidoglycan hydrolase</fullName>
    </recommendedName>
</protein>